<dbReference type="SUPFAM" id="SSF55785">
    <property type="entry name" value="PYP-like sensor domain (PAS domain)"/>
    <property type="match status" value="1"/>
</dbReference>
<dbReference type="EC" id="2.7.13.3" evidence="3"/>
<dbReference type="SMART" id="SM00388">
    <property type="entry name" value="HisKA"/>
    <property type="match status" value="1"/>
</dbReference>
<dbReference type="InterPro" id="IPR003661">
    <property type="entry name" value="HisK_dim/P_dom"/>
</dbReference>
<dbReference type="PANTHER" id="PTHR43304:SF1">
    <property type="entry name" value="PAC DOMAIN-CONTAINING PROTEIN"/>
    <property type="match status" value="1"/>
</dbReference>
<dbReference type="Pfam" id="PF00512">
    <property type="entry name" value="HisKA"/>
    <property type="match status" value="1"/>
</dbReference>
<protein>
    <recommendedName>
        <fullName evidence="3">histidine kinase</fullName>
        <ecNumber evidence="3">2.7.13.3</ecNumber>
    </recommendedName>
</protein>
<dbReference type="Pfam" id="PF00672">
    <property type="entry name" value="HAMP"/>
    <property type="match status" value="1"/>
</dbReference>
<feature type="domain" description="Histidine kinase" evidence="8">
    <location>
        <begin position="550"/>
        <end position="766"/>
    </location>
</feature>
<reference evidence="11 12" key="1">
    <citation type="journal article" date="2016" name="Appl. Environ. Microbiol.">
        <title>Lack of Overt Genome Reduction in the Bryostatin-Producing Bryozoan Symbiont "Candidatus Endobugula sertula".</title>
        <authorList>
            <person name="Miller I.J."/>
            <person name="Vanee N."/>
            <person name="Fong S.S."/>
            <person name="Lim-Fong G.E."/>
            <person name="Kwan J.C."/>
        </authorList>
    </citation>
    <scope>NUCLEOTIDE SEQUENCE [LARGE SCALE GENOMIC DNA]</scope>
    <source>
        <strain evidence="11">AB1-4</strain>
    </source>
</reference>
<dbReference type="InterPro" id="IPR052162">
    <property type="entry name" value="Sensor_kinase/Photoreceptor"/>
</dbReference>
<feature type="transmembrane region" description="Helical" evidence="7">
    <location>
        <begin position="321"/>
        <end position="342"/>
    </location>
</feature>
<dbReference type="SMART" id="SM00304">
    <property type="entry name" value="HAMP"/>
    <property type="match status" value="1"/>
</dbReference>
<evidence type="ECO:0000256" key="2">
    <source>
        <dbReference type="ARBA" id="ARBA00004370"/>
    </source>
</evidence>
<dbReference type="PROSITE" id="PS50109">
    <property type="entry name" value="HIS_KIN"/>
    <property type="match status" value="1"/>
</dbReference>
<dbReference type="STRING" id="62101.AB835_04150"/>
<sequence length="768" mass="86954">MKLPHLSIQHSLLISLATLLALVAMSSLVSWIAFERVSKNQQLLLRESLPTMYFVENAVSTGGDLVRLGNTLSRPVSQQELELLKAQAVDLLDKVQADLEEFNQRSAVGKGVNVLNEGTKDLVETIQQQLVLQQKVLLNKLFLQQERSLLLSAVEGLLIDIKLILAEISLKLIEADIQSKESIRHQLATLTELRFDAQRIESLIDESVEVSSFAQVEGKENLYRLQIKKLGVRFIEFEESHRQKLVNNMVLLHDNFLKDDNFFQLLSHRVTLLSALTVAQEKNLTLGKILSKTYKSFSQRANNELDTEAQKILQVVVASQFILMVSGVISLLVVLLLAFLFIKPKIINRIHRLTNDTRAIANNQYEVDIDISGNDEISAMASSLAYFRDQLVEKQHVQQALIDREKTLSTIIDNVTEGLFTVDINGDIKNFNPAFESIFGVSSGQVIQRRINDFLPSEEVLFLTHNDCSQSFDSTEGSVLCQAKPVIATKVSGDTFFGELSVSLIHLSGVLVYSCFIRDVTIEYEARSRMDKLVDELSKSNADLERFAYSCSHDLQEPIRIISAFTQLLREHIVESKSTDETIERYLGFLERSAHDAEALVKSILEYSRLDQTTIEKVWVDSVELYQRVHSTLMVLLSEKNGRLIWNDDGVRLYVVEAQMFQLIMNLVVNGLKYNNDEVPTVSLSAIEEDHYWEICVEDNGIGINPRYHEQIFNLFNRLMSKREYTGSGIGLALCKKIAEKHGGAIRIESQEGQGSRFYVRLPKLVNE</sequence>
<evidence type="ECO:0000259" key="9">
    <source>
        <dbReference type="PROSITE" id="PS50112"/>
    </source>
</evidence>
<dbReference type="PROSITE" id="PS50885">
    <property type="entry name" value="HAMP"/>
    <property type="match status" value="1"/>
</dbReference>
<dbReference type="PROSITE" id="PS50112">
    <property type="entry name" value="PAS"/>
    <property type="match status" value="1"/>
</dbReference>
<dbReference type="SUPFAM" id="SSF158472">
    <property type="entry name" value="HAMP domain-like"/>
    <property type="match status" value="1"/>
</dbReference>
<dbReference type="Proteomes" id="UP000242502">
    <property type="component" value="Unassembled WGS sequence"/>
</dbReference>
<dbReference type="InterPro" id="IPR004358">
    <property type="entry name" value="Sig_transdc_His_kin-like_C"/>
</dbReference>
<dbReference type="Gene3D" id="6.10.340.10">
    <property type="match status" value="1"/>
</dbReference>
<keyword evidence="7" id="KW-0812">Transmembrane</keyword>
<name>A0A1D2QS48_9GAMM</name>
<dbReference type="PRINTS" id="PR00344">
    <property type="entry name" value="BCTRLSENSOR"/>
</dbReference>
<keyword evidence="7" id="KW-0472">Membrane</keyword>
<dbReference type="SMART" id="SM00091">
    <property type="entry name" value="PAS"/>
    <property type="match status" value="1"/>
</dbReference>
<dbReference type="GO" id="GO:0016020">
    <property type="term" value="C:membrane"/>
    <property type="evidence" value="ECO:0007669"/>
    <property type="project" value="UniProtKB-SubCell"/>
</dbReference>
<feature type="domain" description="PAS" evidence="9">
    <location>
        <begin position="404"/>
        <end position="459"/>
    </location>
</feature>
<keyword evidence="7" id="KW-1133">Transmembrane helix</keyword>
<accession>A0A1D2QS48</accession>
<evidence type="ECO:0000256" key="5">
    <source>
        <dbReference type="ARBA" id="ARBA00022679"/>
    </source>
</evidence>
<evidence type="ECO:0000259" key="8">
    <source>
        <dbReference type="PROSITE" id="PS50109"/>
    </source>
</evidence>
<evidence type="ECO:0000256" key="6">
    <source>
        <dbReference type="ARBA" id="ARBA00022777"/>
    </source>
</evidence>
<dbReference type="CDD" id="cd00130">
    <property type="entry name" value="PAS"/>
    <property type="match status" value="1"/>
</dbReference>
<evidence type="ECO:0000256" key="4">
    <source>
        <dbReference type="ARBA" id="ARBA00022553"/>
    </source>
</evidence>
<dbReference type="SUPFAM" id="SSF47384">
    <property type="entry name" value="Homodimeric domain of signal transducing histidine kinase"/>
    <property type="match status" value="1"/>
</dbReference>
<dbReference type="InterPro" id="IPR005467">
    <property type="entry name" value="His_kinase_dom"/>
</dbReference>
<dbReference type="InterPro" id="IPR003594">
    <property type="entry name" value="HATPase_dom"/>
</dbReference>
<dbReference type="InterPro" id="IPR036097">
    <property type="entry name" value="HisK_dim/P_sf"/>
</dbReference>
<keyword evidence="6" id="KW-0418">Kinase</keyword>
<feature type="transmembrane region" description="Helical" evidence="7">
    <location>
        <begin position="12"/>
        <end position="34"/>
    </location>
</feature>
<gene>
    <name evidence="11" type="ORF">AB835_04150</name>
</gene>
<dbReference type="InterPro" id="IPR035965">
    <property type="entry name" value="PAS-like_dom_sf"/>
</dbReference>
<dbReference type="Pfam" id="PF02518">
    <property type="entry name" value="HATPase_c"/>
    <property type="match status" value="1"/>
</dbReference>
<evidence type="ECO:0000313" key="11">
    <source>
        <dbReference type="EMBL" id="ODS24363.1"/>
    </source>
</evidence>
<dbReference type="SUPFAM" id="SSF55874">
    <property type="entry name" value="ATPase domain of HSP90 chaperone/DNA topoisomerase II/histidine kinase"/>
    <property type="match status" value="1"/>
</dbReference>
<comment type="caution">
    <text evidence="11">The sequence shown here is derived from an EMBL/GenBank/DDBJ whole genome shotgun (WGS) entry which is preliminary data.</text>
</comment>
<dbReference type="PANTHER" id="PTHR43304">
    <property type="entry name" value="PHYTOCHROME-LIKE PROTEIN CPH1"/>
    <property type="match status" value="1"/>
</dbReference>
<evidence type="ECO:0000259" key="10">
    <source>
        <dbReference type="PROSITE" id="PS50885"/>
    </source>
</evidence>
<comment type="catalytic activity">
    <reaction evidence="1">
        <text>ATP + protein L-histidine = ADP + protein N-phospho-L-histidine.</text>
        <dbReference type="EC" id="2.7.13.3"/>
    </reaction>
</comment>
<proteinExistence type="predicted"/>
<evidence type="ECO:0000256" key="1">
    <source>
        <dbReference type="ARBA" id="ARBA00000085"/>
    </source>
</evidence>
<dbReference type="EMBL" id="MDLC01000010">
    <property type="protein sequence ID" value="ODS24363.1"/>
    <property type="molecule type" value="Genomic_DNA"/>
</dbReference>
<dbReference type="NCBIfam" id="TIGR00229">
    <property type="entry name" value="sensory_box"/>
    <property type="match status" value="1"/>
</dbReference>
<dbReference type="Gene3D" id="1.10.287.130">
    <property type="match status" value="1"/>
</dbReference>
<organism evidence="11 12">
    <name type="scientific">Candidatus Endobugula sertula</name>
    <name type="common">Bugula neritina bacterial symbiont</name>
    <dbReference type="NCBI Taxonomy" id="62101"/>
    <lineage>
        <taxon>Bacteria</taxon>
        <taxon>Pseudomonadati</taxon>
        <taxon>Pseudomonadota</taxon>
        <taxon>Gammaproteobacteria</taxon>
        <taxon>Cellvibrionales</taxon>
        <taxon>Cellvibrionaceae</taxon>
        <taxon>Candidatus Endobugula</taxon>
    </lineage>
</organism>
<dbReference type="InterPro" id="IPR003660">
    <property type="entry name" value="HAMP_dom"/>
</dbReference>
<keyword evidence="5" id="KW-0808">Transferase</keyword>
<dbReference type="Gene3D" id="3.30.565.10">
    <property type="entry name" value="Histidine kinase-like ATPase, C-terminal domain"/>
    <property type="match status" value="1"/>
</dbReference>
<evidence type="ECO:0000256" key="3">
    <source>
        <dbReference type="ARBA" id="ARBA00012438"/>
    </source>
</evidence>
<dbReference type="SMART" id="SM00387">
    <property type="entry name" value="HATPase_c"/>
    <property type="match status" value="1"/>
</dbReference>
<dbReference type="Pfam" id="PF13426">
    <property type="entry name" value="PAS_9"/>
    <property type="match status" value="1"/>
</dbReference>
<keyword evidence="4" id="KW-0597">Phosphoprotein</keyword>
<dbReference type="CDD" id="cd00082">
    <property type="entry name" value="HisKA"/>
    <property type="match status" value="1"/>
</dbReference>
<dbReference type="InterPro" id="IPR036890">
    <property type="entry name" value="HATPase_C_sf"/>
</dbReference>
<feature type="domain" description="HAMP" evidence="10">
    <location>
        <begin position="346"/>
        <end position="396"/>
    </location>
</feature>
<dbReference type="GO" id="GO:0000155">
    <property type="term" value="F:phosphorelay sensor kinase activity"/>
    <property type="evidence" value="ECO:0007669"/>
    <property type="project" value="InterPro"/>
</dbReference>
<dbReference type="AlphaFoldDB" id="A0A1D2QS48"/>
<dbReference type="InterPro" id="IPR000014">
    <property type="entry name" value="PAS"/>
</dbReference>
<dbReference type="Gene3D" id="3.30.450.20">
    <property type="entry name" value="PAS domain"/>
    <property type="match status" value="1"/>
</dbReference>
<evidence type="ECO:0000256" key="7">
    <source>
        <dbReference type="SAM" id="Phobius"/>
    </source>
</evidence>
<dbReference type="CDD" id="cd06225">
    <property type="entry name" value="HAMP"/>
    <property type="match status" value="1"/>
</dbReference>
<comment type="subcellular location">
    <subcellularLocation>
        <location evidence="2">Membrane</location>
    </subcellularLocation>
</comment>
<evidence type="ECO:0000313" key="12">
    <source>
        <dbReference type="Proteomes" id="UP000242502"/>
    </source>
</evidence>